<keyword evidence="5" id="KW-1185">Reference proteome</keyword>
<evidence type="ECO:0008006" key="6">
    <source>
        <dbReference type="Google" id="ProtNLM"/>
    </source>
</evidence>
<comment type="caution">
    <text evidence="4">The sequence shown here is derived from an EMBL/GenBank/DDBJ whole genome shotgun (WGS) entry which is preliminary data.</text>
</comment>
<accession>A0ABN7HNU7</accession>
<sequence>MADTVHDEFERARIALGYIPPDDRETWRKVGMALKTEFGDEAFPLWDEWSRGAQSYKAKAARDSWKSFKGGGITVNTLFHIAKGHGFDPRAHKAKPIDPAERKRRDAERAERETRELADAAERHEAVAAEAARIWEAAGAAPADHPYLKRKAIQPGELRLYRGPLRFGTAVCDGALIVPACDTAGKVWTLELILVDGQKRYLRDGQKAGHFASVGGPVGDTLLIAEGYATASTLAAATGLPCAVAFDVGNLLAVAKALRGQHRDARIVLCADDDYRTKGNPGVTNANAAAAAVGGVVAVPDFGDKRPSSGTDFNDLAAHRGVQAVAAAVRSALATRRPDGAGNADASTTGAKPAKARKTPRAGDRRVRFEVDDEGVWYHGVNSHGEPLPRHKISSRLDVVALTRNELNGEWGYLLEFADPDGVPKRWAMPAAMLAGDGSELRRELMAMGLDIRPSLTARQQIVNYIQSSRTEDRARCVPRIGWYRGAFVLPDRVIGDGREPLIHQSDTPMQSQFRESGTLDEWRREVAAYCVGNSRLLFCVSVALAGPLLHFAGLQSGGFHLLGSTSEGKSTGGAVAASVYGSKDYVRGWRATDNALEAVAAQHADTVLILDEIGQVEPRIVGDVVYMLANEAGKSRGARAGGAKPVLNWRLLFLSNGEKSIDALMAEGGRPMKGGIEARLPAIPADAGRGMGAIEELHGFDSSRALVEHLKHAASRFYGMAGPAMIQWASEVADELPELLRAAVAEMVDDWIPRDANAAVARVAERFALVGVAGELATAAGITAWPKGEAEAAARACLDAWIKARGGTGSADQAAMLRQVVLFFEQHGDARFVWVQRMNDDHRPNVMHRAGFKRLVRRNAEGDDTAVDSAQSWVMEYGTNREISDADADRSEIEYLVSVETFRSEICRGFDHRHVERVLIERGVLMPESSGRATRAEYVPTLGKRGRYYRILPSIHSLAS</sequence>
<dbReference type="EMBL" id="CAJHCQ010000003">
    <property type="protein sequence ID" value="CAD6524646.1"/>
    <property type="molecule type" value="Genomic_DNA"/>
</dbReference>
<evidence type="ECO:0000259" key="2">
    <source>
        <dbReference type="Pfam" id="PF06048"/>
    </source>
</evidence>
<feature type="domain" description="DUF927" evidence="2">
    <location>
        <begin position="369"/>
        <end position="646"/>
    </location>
</feature>
<feature type="region of interest" description="Disordered" evidence="1">
    <location>
        <begin position="336"/>
        <end position="365"/>
    </location>
</feature>
<dbReference type="InterPro" id="IPR014819">
    <property type="entry name" value="PriCT_2"/>
</dbReference>
<gene>
    <name evidence="4" type="ORF">LMG27952_01748</name>
</gene>
<dbReference type="Pfam" id="PF06048">
    <property type="entry name" value="DUF927"/>
    <property type="match status" value="1"/>
</dbReference>
<feature type="domain" description="Primase C-terminal 2" evidence="3">
    <location>
        <begin position="15"/>
        <end position="82"/>
    </location>
</feature>
<dbReference type="Pfam" id="PF08707">
    <property type="entry name" value="PriCT_2"/>
    <property type="match status" value="1"/>
</dbReference>
<proteinExistence type="predicted"/>
<dbReference type="Proteomes" id="UP000656319">
    <property type="component" value="Unassembled WGS sequence"/>
</dbReference>
<organism evidence="4 5">
    <name type="scientific">Paraburkholderia hiiakae</name>
    <dbReference type="NCBI Taxonomy" id="1081782"/>
    <lineage>
        <taxon>Bacteria</taxon>
        <taxon>Pseudomonadati</taxon>
        <taxon>Pseudomonadota</taxon>
        <taxon>Betaproteobacteria</taxon>
        <taxon>Burkholderiales</taxon>
        <taxon>Burkholderiaceae</taxon>
        <taxon>Paraburkholderia</taxon>
    </lineage>
</organism>
<reference evidence="4 5" key="1">
    <citation type="submission" date="2020-10" db="EMBL/GenBank/DDBJ databases">
        <authorList>
            <person name="Peeters C."/>
        </authorList>
    </citation>
    <scope>NUCLEOTIDE SEQUENCE [LARGE SCALE GENOMIC DNA]</scope>
    <source>
        <strain evidence="4 5">LMG 27952</strain>
    </source>
</reference>
<dbReference type="InterPro" id="IPR009270">
    <property type="entry name" value="DUF927"/>
</dbReference>
<protein>
    <recommendedName>
        <fullName evidence="6">DNA primase/helicase</fullName>
    </recommendedName>
</protein>
<evidence type="ECO:0000313" key="4">
    <source>
        <dbReference type="EMBL" id="CAD6524646.1"/>
    </source>
</evidence>
<evidence type="ECO:0000313" key="5">
    <source>
        <dbReference type="Proteomes" id="UP000656319"/>
    </source>
</evidence>
<name>A0ABN7HNU7_9BURK</name>
<dbReference type="RefSeq" id="WP_236596761.1">
    <property type="nucleotide sequence ID" value="NZ_CAJHCQ010000003.1"/>
</dbReference>
<evidence type="ECO:0000259" key="3">
    <source>
        <dbReference type="Pfam" id="PF08707"/>
    </source>
</evidence>
<evidence type="ECO:0000256" key="1">
    <source>
        <dbReference type="SAM" id="MobiDB-lite"/>
    </source>
</evidence>
<feature type="region of interest" description="Disordered" evidence="1">
    <location>
        <begin position="87"/>
        <end position="122"/>
    </location>
</feature>